<comment type="caution">
    <text evidence="2">The sequence shown here is derived from an EMBL/GenBank/DDBJ whole genome shotgun (WGS) entry which is preliminary data.</text>
</comment>
<keyword evidence="3" id="KW-1185">Reference proteome</keyword>
<dbReference type="Proteomes" id="UP000719766">
    <property type="component" value="Unassembled WGS sequence"/>
</dbReference>
<dbReference type="RefSeq" id="XP_041158589.1">
    <property type="nucleotide sequence ID" value="XM_041306855.1"/>
</dbReference>
<dbReference type="EMBL" id="JABBWE010000040">
    <property type="protein sequence ID" value="KAG1791851.1"/>
    <property type="molecule type" value="Genomic_DNA"/>
</dbReference>
<sequence length="349" mass="38537">MGHQPLGKPFHQNRDTLCYVTSFSRDGSHLAYTGDDGKVTLWMLKDIAPQLPAPTPPQQSDGQSTVTKEEIRSNSTLSFCLDVDATGGGGFTEEADDDPYNNNFQTSPFHKNAPNVVSSVVTFAQTRPWSSQPRNPNQCQKVKWENAKANKVKILMIAVPRVIRSALERIKANSEMIHLGAQSPLSYERTPTAHFDSKDHRTLWERLLRSRGKNYTFGSLYPVIRLANTPQRSTPCNTWHWNSSLFTVGSPRHPVDVAACRDEDRYGIVPESDAEAAAAMLRTNDSVANSSTQLSQLAMGAHPSQGRHTQTQASTSEPQEIEVCCAVGFPSSVVGPTSHKFICRDTIAR</sequence>
<reference evidence="2" key="1">
    <citation type="journal article" date="2020" name="New Phytol.">
        <title>Comparative genomics reveals dynamic genome evolution in host specialist ectomycorrhizal fungi.</title>
        <authorList>
            <person name="Lofgren L.A."/>
            <person name="Nguyen N.H."/>
            <person name="Vilgalys R."/>
            <person name="Ruytinx J."/>
            <person name="Liao H.L."/>
            <person name="Branco S."/>
            <person name="Kuo A."/>
            <person name="LaButti K."/>
            <person name="Lipzen A."/>
            <person name="Andreopoulos W."/>
            <person name="Pangilinan J."/>
            <person name="Riley R."/>
            <person name="Hundley H."/>
            <person name="Na H."/>
            <person name="Barry K."/>
            <person name="Grigoriev I.V."/>
            <person name="Stajich J.E."/>
            <person name="Kennedy P.G."/>
        </authorList>
    </citation>
    <scope>NUCLEOTIDE SEQUENCE</scope>
    <source>
        <strain evidence="2">S12</strain>
    </source>
</reference>
<gene>
    <name evidence="2" type="ORF">HD556DRAFT_1444924</name>
</gene>
<evidence type="ECO:0000313" key="2">
    <source>
        <dbReference type="EMBL" id="KAG1791851.1"/>
    </source>
</evidence>
<feature type="region of interest" description="Disordered" evidence="1">
    <location>
        <begin position="50"/>
        <end position="70"/>
    </location>
</feature>
<dbReference type="GeneID" id="64600619"/>
<proteinExistence type="predicted"/>
<dbReference type="OrthoDB" id="2688501at2759"/>
<evidence type="ECO:0000256" key="1">
    <source>
        <dbReference type="SAM" id="MobiDB-lite"/>
    </source>
</evidence>
<dbReference type="AlphaFoldDB" id="A0A9P7ALG8"/>
<protein>
    <submittedName>
        <fullName evidence="2">Uncharacterized protein</fullName>
    </submittedName>
</protein>
<name>A0A9P7ALG8_9AGAM</name>
<organism evidence="2 3">
    <name type="scientific">Suillus plorans</name>
    <dbReference type="NCBI Taxonomy" id="116603"/>
    <lineage>
        <taxon>Eukaryota</taxon>
        <taxon>Fungi</taxon>
        <taxon>Dikarya</taxon>
        <taxon>Basidiomycota</taxon>
        <taxon>Agaricomycotina</taxon>
        <taxon>Agaricomycetes</taxon>
        <taxon>Agaricomycetidae</taxon>
        <taxon>Boletales</taxon>
        <taxon>Suillineae</taxon>
        <taxon>Suillaceae</taxon>
        <taxon>Suillus</taxon>
    </lineage>
</organism>
<accession>A0A9P7ALG8</accession>
<evidence type="ECO:0000313" key="3">
    <source>
        <dbReference type="Proteomes" id="UP000719766"/>
    </source>
</evidence>